<feature type="transmembrane region" description="Helical" evidence="1">
    <location>
        <begin position="21"/>
        <end position="39"/>
    </location>
</feature>
<dbReference type="AlphaFoldDB" id="A0A1G5WGU2"/>
<evidence type="ECO:0000256" key="1">
    <source>
        <dbReference type="SAM" id="Phobius"/>
    </source>
</evidence>
<name>A0A1G5WGU2_9FIRM</name>
<evidence type="ECO:0000313" key="2">
    <source>
        <dbReference type="EMBL" id="SDA57358.1"/>
    </source>
</evidence>
<dbReference type="STRING" id="209880.SAMN02910343_01377"/>
<protein>
    <recommendedName>
        <fullName evidence="4">Pilus assembly protein Flp/PilA</fullName>
    </recommendedName>
</protein>
<keyword evidence="1" id="KW-0812">Transmembrane</keyword>
<keyword evidence="3" id="KW-1185">Reference proteome</keyword>
<gene>
    <name evidence="2" type="ORF">SAMN02910343_01377</name>
</gene>
<keyword evidence="1" id="KW-0472">Membrane</keyword>
<dbReference type="GeneID" id="87756612"/>
<sequence length="74" mass="7855">MLFQIYDYYRTVYGSEKGQDLIEYALLLALIVAVGVLIYQASGLKDSLTAIFSNAGSLTKDAASISTKAAASNG</sequence>
<evidence type="ECO:0008006" key="4">
    <source>
        <dbReference type="Google" id="ProtNLM"/>
    </source>
</evidence>
<proteinExistence type="predicted"/>
<dbReference type="EMBL" id="FMXA01000020">
    <property type="protein sequence ID" value="SDA57358.1"/>
    <property type="molecule type" value="Genomic_DNA"/>
</dbReference>
<dbReference type="RefSeq" id="WP_143270108.1">
    <property type="nucleotide sequence ID" value="NZ_FMXA01000020.1"/>
</dbReference>
<reference evidence="2 3" key="1">
    <citation type="submission" date="2016-10" db="EMBL/GenBank/DDBJ databases">
        <authorList>
            <person name="de Groot N.N."/>
        </authorList>
    </citation>
    <scope>NUCLEOTIDE SEQUENCE [LARGE SCALE GENOMIC DNA]</scope>
    <source>
        <strain evidence="2 3">DSM 15230</strain>
    </source>
</reference>
<evidence type="ECO:0000313" key="3">
    <source>
        <dbReference type="Proteomes" id="UP000199689"/>
    </source>
</evidence>
<keyword evidence="1" id="KW-1133">Transmembrane helix</keyword>
<dbReference type="Proteomes" id="UP000199689">
    <property type="component" value="Unassembled WGS sequence"/>
</dbReference>
<organism evidence="2 3">
    <name type="scientific">Allisonella histaminiformans</name>
    <dbReference type="NCBI Taxonomy" id="209880"/>
    <lineage>
        <taxon>Bacteria</taxon>
        <taxon>Bacillati</taxon>
        <taxon>Bacillota</taxon>
        <taxon>Negativicutes</taxon>
        <taxon>Veillonellales</taxon>
        <taxon>Veillonellaceae</taxon>
        <taxon>Allisonella</taxon>
    </lineage>
</organism>
<accession>A0A1G5WGU2</accession>